<reference evidence="3" key="1">
    <citation type="journal article" date="2020" name="Nature">
        <title>Giant virus diversity and host interactions through global metagenomics.</title>
        <authorList>
            <person name="Schulz F."/>
            <person name="Roux S."/>
            <person name="Paez-Espino D."/>
            <person name="Jungbluth S."/>
            <person name="Walsh D.A."/>
            <person name="Denef V.J."/>
            <person name="McMahon K.D."/>
            <person name="Konstantinidis K.T."/>
            <person name="Eloe-Fadrosh E.A."/>
            <person name="Kyrpides N.C."/>
            <person name="Woyke T."/>
        </authorList>
    </citation>
    <scope>NUCLEOTIDE SEQUENCE</scope>
    <source>
        <strain evidence="3">GVMAG-M-3300023174-57</strain>
    </source>
</reference>
<keyword evidence="2" id="KW-1133">Transmembrane helix</keyword>
<feature type="transmembrane region" description="Helical" evidence="2">
    <location>
        <begin position="52"/>
        <end position="71"/>
    </location>
</feature>
<organism evidence="3">
    <name type="scientific">viral metagenome</name>
    <dbReference type="NCBI Taxonomy" id="1070528"/>
    <lineage>
        <taxon>unclassified sequences</taxon>
        <taxon>metagenomes</taxon>
        <taxon>organismal metagenomes</taxon>
    </lineage>
</organism>
<keyword evidence="2" id="KW-0812">Transmembrane</keyword>
<proteinExistence type="predicted"/>
<dbReference type="AlphaFoldDB" id="A0A6C0DQX1"/>
<dbReference type="EMBL" id="MN739664">
    <property type="protein sequence ID" value="QHT19318.1"/>
    <property type="molecule type" value="Genomic_DNA"/>
</dbReference>
<evidence type="ECO:0000313" key="3">
    <source>
        <dbReference type="EMBL" id="QHT19318.1"/>
    </source>
</evidence>
<feature type="compositionally biased region" description="Acidic residues" evidence="1">
    <location>
        <begin position="85"/>
        <end position="109"/>
    </location>
</feature>
<feature type="transmembrane region" description="Helical" evidence="2">
    <location>
        <begin position="12"/>
        <end position="32"/>
    </location>
</feature>
<keyword evidence="2" id="KW-0472">Membrane</keyword>
<protein>
    <submittedName>
        <fullName evidence="3">Uncharacterized protein</fullName>
    </submittedName>
</protein>
<feature type="region of interest" description="Disordered" evidence="1">
    <location>
        <begin position="85"/>
        <end position="127"/>
    </location>
</feature>
<sequence>MATKINPGQLVIYIAVVLALFTAVFAGLFGRLDAIVLGLGITLVSNSAGVDLGRSLLMASVATFLAAYLPLGVSSYAQIEGFTDEKEEMDEEVEENFEDEAESDDEEEGFANPEKKKKKRAPLPDHGSRAEVFELGKKYKMPKETDDPEFHLDAGTTFVNAYKQLQPDQISAMTKDTQELINTQKQLMSTLNTLKPLMTDGKQIMDTFQSYFGAGGMPNMGDMAGIADKFAPSAK</sequence>
<accession>A0A6C0DQX1</accession>
<evidence type="ECO:0000256" key="2">
    <source>
        <dbReference type="SAM" id="Phobius"/>
    </source>
</evidence>
<name>A0A6C0DQX1_9ZZZZ</name>
<evidence type="ECO:0000256" key="1">
    <source>
        <dbReference type="SAM" id="MobiDB-lite"/>
    </source>
</evidence>